<dbReference type="PANTHER" id="PTHR43132">
    <property type="entry name" value="ARSENICAL RESISTANCE OPERON REPRESSOR ARSR-RELATED"/>
    <property type="match status" value="1"/>
</dbReference>
<dbReference type="Proteomes" id="UP000321484">
    <property type="component" value="Unassembled WGS sequence"/>
</dbReference>
<evidence type="ECO:0000256" key="2">
    <source>
        <dbReference type="ARBA" id="ARBA00023125"/>
    </source>
</evidence>
<dbReference type="Gene3D" id="1.10.10.10">
    <property type="entry name" value="Winged helix-like DNA-binding domain superfamily/Winged helix DNA-binding domain"/>
    <property type="match status" value="1"/>
</dbReference>
<evidence type="ECO:0000259" key="4">
    <source>
        <dbReference type="PROSITE" id="PS50987"/>
    </source>
</evidence>
<dbReference type="PROSITE" id="PS50987">
    <property type="entry name" value="HTH_ARSR_2"/>
    <property type="match status" value="1"/>
</dbReference>
<feature type="domain" description="HTH arsR-type" evidence="4">
    <location>
        <begin position="11"/>
        <end position="105"/>
    </location>
</feature>
<dbReference type="NCBIfam" id="NF033788">
    <property type="entry name" value="HTH_metalloreg"/>
    <property type="match status" value="1"/>
</dbReference>
<keyword evidence="3" id="KW-0804">Transcription</keyword>
<dbReference type="Pfam" id="PF01022">
    <property type="entry name" value="HTH_5"/>
    <property type="match status" value="1"/>
</dbReference>
<dbReference type="EMBL" id="BJYK01000009">
    <property type="protein sequence ID" value="GEN81072.1"/>
    <property type="molecule type" value="Genomic_DNA"/>
</dbReference>
<sequence length="113" mass="12581">MALETPDRAPDPGTDLDTAVEILRLLADPTRLSILRLLHDRELSVGMIADELGRPGPAVSQHLAKLRTGRLVQTRRDGVTVYYRHANGHVSAMVRNVLEQAEHVTYEHPPHHA</sequence>
<comment type="caution">
    <text evidence="5">The sequence shown here is derived from an EMBL/GenBank/DDBJ whole genome shotgun (WGS) entry which is preliminary data.</text>
</comment>
<dbReference type="InterPro" id="IPR036390">
    <property type="entry name" value="WH_DNA-bd_sf"/>
</dbReference>
<dbReference type="InterPro" id="IPR036388">
    <property type="entry name" value="WH-like_DNA-bd_sf"/>
</dbReference>
<dbReference type="AlphaFoldDB" id="A0A511Z0W5"/>
<keyword evidence="6" id="KW-1185">Reference proteome</keyword>
<dbReference type="SUPFAM" id="SSF46785">
    <property type="entry name" value="Winged helix' DNA-binding domain"/>
    <property type="match status" value="1"/>
</dbReference>
<dbReference type="OrthoDB" id="9810923at2"/>
<keyword evidence="1" id="KW-0805">Transcription regulation</keyword>
<accession>A0A511Z0W5</accession>
<dbReference type="PRINTS" id="PR00778">
    <property type="entry name" value="HTHARSR"/>
</dbReference>
<evidence type="ECO:0000256" key="3">
    <source>
        <dbReference type="ARBA" id="ARBA00023163"/>
    </source>
</evidence>
<dbReference type="GO" id="GO:0003700">
    <property type="term" value="F:DNA-binding transcription factor activity"/>
    <property type="evidence" value="ECO:0007669"/>
    <property type="project" value="InterPro"/>
</dbReference>
<dbReference type="InterPro" id="IPR051011">
    <property type="entry name" value="Metal_resp_trans_reg"/>
</dbReference>
<dbReference type="RefSeq" id="WP_034245153.1">
    <property type="nucleotide sequence ID" value="NZ_BJYK01000009.1"/>
</dbReference>
<keyword evidence="2" id="KW-0238">DNA-binding</keyword>
<dbReference type="InterPro" id="IPR001845">
    <property type="entry name" value="HTH_ArsR_DNA-bd_dom"/>
</dbReference>
<evidence type="ECO:0000313" key="5">
    <source>
        <dbReference type="EMBL" id="GEN81072.1"/>
    </source>
</evidence>
<dbReference type="GO" id="GO:0003677">
    <property type="term" value="F:DNA binding"/>
    <property type="evidence" value="ECO:0007669"/>
    <property type="project" value="UniProtKB-KW"/>
</dbReference>
<organism evidence="5 6">
    <name type="scientific">Actinotalea fermentans</name>
    <dbReference type="NCBI Taxonomy" id="43671"/>
    <lineage>
        <taxon>Bacteria</taxon>
        <taxon>Bacillati</taxon>
        <taxon>Actinomycetota</taxon>
        <taxon>Actinomycetes</taxon>
        <taxon>Micrococcales</taxon>
        <taxon>Cellulomonadaceae</taxon>
        <taxon>Actinotalea</taxon>
    </lineage>
</organism>
<dbReference type="CDD" id="cd00090">
    <property type="entry name" value="HTH_ARSR"/>
    <property type="match status" value="1"/>
</dbReference>
<evidence type="ECO:0000313" key="6">
    <source>
        <dbReference type="Proteomes" id="UP000321484"/>
    </source>
</evidence>
<gene>
    <name evidence="5" type="ORF">AFE02nite_28060</name>
</gene>
<proteinExistence type="predicted"/>
<reference evidence="5 6" key="1">
    <citation type="submission" date="2019-07" db="EMBL/GenBank/DDBJ databases">
        <title>Whole genome shotgun sequence of Actinotalea fermentans NBRC 105374.</title>
        <authorList>
            <person name="Hosoyama A."/>
            <person name="Uohara A."/>
            <person name="Ohji S."/>
            <person name="Ichikawa N."/>
        </authorList>
    </citation>
    <scope>NUCLEOTIDE SEQUENCE [LARGE SCALE GENOMIC DNA]</scope>
    <source>
        <strain evidence="5 6">NBRC 105374</strain>
    </source>
</reference>
<dbReference type="InterPro" id="IPR011991">
    <property type="entry name" value="ArsR-like_HTH"/>
</dbReference>
<evidence type="ECO:0000256" key="1">
    <source>
        <dbReference type="ARBA" id="ARBA00023015"/>
    </source>
</evidence>
<dbReference type="SMART" id="SM00418">
    <property type="entry name" value="HTH_ARSR"/>
    <property type="match status" value="1"/>
</dbReference>
<protein>
    <submittedName>
        <fullName evidence="5">Putative transcriptional regulator, ArsR family protein</fullName>
    </submittedName>
</protein>
<dbReference type="PANTHER" id="PTHR43132:SF8">
    <property type="entry name" value="HTH-TYPE TRANSCRIPTIONAL REGULATOR KMTR"/>
    <property type="match status" value="1"/>
</dbReference>
<name>A0A511Z0W5_9CELL</name>